<dbReference type="EMBL" id="BSKO01000001">
    <property type="protein sequence ID" value="GLO66021.1"/>
    <property type="molecule type" value="Genomic_DNA"/>
</dbReference>
<keyword evidence="3" id="KW-1185">Reference proteome</keyword>
<proteinExistence type="predicted"/>
<dbReference type="RefSeq" id="WP_017796697.1">
    <property type="nucleotide sequence ID" value="NZ_BSKO01000001.1"/>
</dbReference>
<evidence type="ECO:0000313" key="3">
    <source>
        <dbReference type="Proteomes" id="UP001275436"/>
    </source>
</evidence>
<accession>A0ABQ5TGM5</accession>
<feature type="compositionally biased region" description="Basic and acidic residues" evidence="1">
    <location>
        <begin position="42"/>
        <end position="85"/>
    </location>
</feature>
<comment type="caution">
    <text evidence="2">The sequence shown here is derived from an EMBL/GenBank/DDBJ whole genome shotgun (WGS) entry which is preliminary data.</text>
</comment>
<protein>
    <submittedName>
        <fullName evidence="2">Uncharacterized protein</fullName>
    </submittedName>
</protein>
<evidence type="ECO:0000313" key="2">
    <source>
        <dbReference type="EMBL" id="GLO66021.1"/>
    </source>
</evidence>
<feature type="region of interest" description="Disordered" evidence="1">
    <location>
        <begin position="39"/>
        <end position="96"/>
    </location>
</feature>
<dbReference type="Proteomes" id="UP001275436">
    <property type="component" value="Unassembled WGS sequence"/>
</dbReference>
<sequence length="96" mass="11175">MGWKSIEMQVALPRVQDAGKIQDQMDKQGQHLQESLAQLQAKKQELRSKKVNELNHTYKVDSNNKRKHESKDENKDDNQEQKSEHPFLGSKIDYNG</sequence>
<reference evidence="2 3" key="1">
    <citation type="submission" date="2023-02" db="EMBL/GenBank/DDBJ databases">
        <title>Oceanobacillus kimchii IFOP_LL358 isolated form Alexandrium catenella lab strain.</title>
        <authorList>
            <person name="Gajardo G."/>
            <person name="Ueki S."/>
            <person name="Maruyama F."/>
        </authorList>
    </citation>
    <scope>NUCLEOTIDE SEQUENCE [LARGE SCALE GENOMIC DNA]</scope>
    <source>
        <strain evidence="2 3">IFOP_LL358</strain>
    </source>
</reference>
<gene>
    <name evidence="2" type="ORF">MACH08_18050</name>
</gene>
<name>A0ABQ5TGM5_9BACI</name>
<organism evidence="2 3">
    <name type="scientific">Oceanobacillus kimchii</name>
    <dbReference type="NCBI Taxonomy" id="746691"/>
    <lineage>
        <taxon>Bacteria</taxon>
        <taxon>Bacillati</taxon>
        <taxon>Bacillota</taxon>
        <taxon>Bacilli</taxon>
        <taxon>Bacillales</taxon>
        <taxon>Bacillaceae</taxon>
        <taxon>Oceanobacillus</taxon>
    </lineage>
</organism>
<evidence type="ECO:0000256" key="1">
    <source>
        <dbReference type="SAM" id="MobiDB-lite"/>
    </source>
</evidence>